<dbReference type="SUPFAM" id="SSF51445">
    <property type="entry name" value="(Trans)glycosidases"/>
    <property type="match status" value="1"/>
</dbReference>
<evidence type="ECO:0000313" key="2">
    <source>
        <dbReference type="EMBL" id="NEE03386.1"/>
    </source>
</evidence>
<sequence>MLALATVLMVCFTQLTAVVSSPTASAQTTYFNDDFEAGDATRWTPLDGSWSVVDDGAGGKVYQQGESRPDQASYAVAGDGGWGDYNLAAEITPGDLGAGAAGLIARYQDGSNYYAARVSDDQLELTKTVDGVQSTLESAPIDLVDAPGLLLEIEVRSDYVKVYVNHNLVVSSQDSALDAGRVGLGTWNAAAAFDDVRVSKPIELGVMRANLQWYERYFVDTFQNNMNRWTRIGDWELVPREIENGQDDNNVVEASENEDGRDPLAWSAWDSSIRTDTTTRVTVIPVEELDGDKRASVMFRLVNRWNYYAVHINSTTVTLERKVSNASEVIAEAPLPEDVEIEPGTPLYVDIDAYGPDIDVYLDHTAVLSASDSTFTEGRVGLGTRGTNVHFDDVETHDKFDQFALLDEMKDNGMNRARLTYTRYKYLRLVSEWVKHANEIDLDVLMSFSFTGDPQYYPKGTEKVFGSIAWGAYRLSDIDPHRFARAYRTFLKQFRDSGAQLTEVGFGNEMNWFGFNGDLREVDGPKIFDLDTDISDPEFAQVREGIEKYGQLLAQARHVTDSVNRIGDVQLVSGGVNHPDTAGIMENGRVHVRPELFLTLLQGTHRDQPANAPDYLSAMDQIGVHLYPFQNGGRSYDTNPDTAYATTVEFVTEIMDPIIAAIGSDYTFLIAEAGAYRRDAITLQGEQITEEQRLELYRTFVRALQDPALSDVNFGTIMMYSFDDGPWAAYDDGKLLPVGEVFAEYPY</sequence>
<evidence type="ECO:0000313" key="3">
    <source>
        <dbReference type="Proteomes" id="UP000475214"/>
    </source>
</evidence>
<keyword evidence="1" id="KW-0732">Signal</keyword>
<name>A0A6L9SDN4_9ACTN</name>
<comment type="caution">
    <text evidence="2">The sequence shown here is derived from an EMBL/GenBank/DDBJ whole genome shotgun (WGS) entry which is preliminary data.</text>
</comment>
<organism evidence="2 3">
    <name type="scientific">Phytoactinopolyspora halotolerans</name>
    <dbReference type="NCBI Taxonomy" id="1981512"/>
    <lineage>
        <taxon>Bacteria</taxon>
        <taxon>Bacillati</taxon>
        <taxon>Actinomycetota</taxon>
        <taxon>Actinomycetes</taxon>
        <taxon>Jiangellales</taxon>
        <taxon>Jiangellaceae</taxon>
        <taxon>Phytoactinopolyspora</taxon>
    </lineage>
</organism>
<dbReference type="Gene3D" id="2.60.120.560">
    <property type="entry name" value="Exo-inulinase, domain 1"/>
    <property type="match status" value="2"/>
</dbReference>
<dbReference type="InterPro" id="IPR017853">
    <property type="entry name" value="GH"/>
</dbReference>
<accession>A0A6L9SDN4</accession>
<keyword evidence="3" id="KW-1185">Reference proteome</keyword>
<dbReference type="AlphaFoldDB" id="A0A6L9SDN4"/>
<reference evidence="2 3" key="1">
    <citation type="submission" date="2020-02" db="EMBL/GenBank/DDBJ databases">
        <authorList>
            <person name="Li X.-J."/>
            <person name="Han X.-M."/>
        </authorList>
    </citation>
    <scope>NUCLEOTIDE SEQUENCE [LARGE SCALE GENOMIC DNA]</scope>
    <source>
        <strain evidence="2 3">CCTCC AB 2017055</strain>
    </source>
</reference>
<dbReference type="RefSeq" id="WP_163743021.1">
    <property type="nucleotide sequence ID" value="NZ_JAAGOA010000022.1"/>
</dbReference>
<proteinExistence type="predicted"/>
<gene>
    <name evidence="2" type="ORF">G1H10_24775</name>
</gene>
<feature type="signal peptide" evidence="1">
    <location>
        <begin position="1"/>
        <end position="26"/>
    </location>
</feature>
<dbReference type="Proteomes" id="UP000475214">
    <property type="component" value="Unassembled WGS sequence"/>
</dbReference>
<dbReference type="EMBL" id="JAAGOA010000022">
    <property type="protein sequence ID" value="NEE03386.1"/>
    <property type="molecule type" value="Genomic_DNA"/>
</dbReference>
<feature type="chain" id="PRO_5027025327" evidence="1">
    <location>
        <begin position="27"/>
        <end position="747"/>
    </location>
</feature>
<evidence type="ECO:0000256" key="1">
    <source>
        <dbReference type="SAM" id="SignalP"/>
    </source>
</evidence>
<protein>
    <submittedName>
        <fullName evidence="2">Uncharacterized protein</fullName>
    </submittedName>
</protein>